<dbReference type="CDD" id="cd01026">
    <property type="entry name" value="TOPRIM_OLD"/>
    <property type="match status" value="1"/>
</dbReference>
<feature type="region of interest" description="Disordered" evidence="1">
    <location>
        <begin position="517"/>
        <end position="536"/>
    </location>
</feature>
<dbReference type="InterPro" id="IPR051396">
    <property type="entry name" value="Bact_Antivir_Def_Nuclease"/>
</dbReference>
<keyword evidence="4" id="KW-0255">Endonuclease</keyword>
<dbReference type="EMBL" id="VFPP01000001">
    <property type="protein sequence ID" value="TQM84482.1"/>
    <property type="molecule type" value="Genomic_DNA"/>
</dbReference>
<gene>
    <name evidence="4" type="ORF">FHX81_6928</name>
</gene>
<evidence type="ECO:0000259" key="2">
    <source>
        <dbReference type="Pfam" id="PF13175"/>
    </source>
</evidence>
<dbReference type="Proteomes" id="UP000316628">
    <property type="component" value="Unassembled WGS sequence"/>
</dbReference>
<dbReference type="AlphaFoldDB" id="A0A543JNR1"/>
<feature type="domain" description="OLD protein-like TOPRIM" evidence="3">
    <location>
        <begin position="446"/>
        <end position="512"/>
    </location>
</feature>
<dbReference type="InterPro" id="IPR034139">
    <property type="entry name" value="TOPRIM_OLD"/>
</dbReference>
<evidence type="ECO:0000313" key="4">
    <source>
        <dbReference type="EMBL" id="TQM84482.1"/>
    </source>
</evidence>
<evidence type="ECO:0000313" key="5">
    <source>
        <dbReference type="Proteomes" id="UP000316628"/>
    </source>
</evidence>
<name>A0A543JNR1_9PSEU</name>
<proteinExistence type="predicted"/>
<dbReference type="GO" id="GO:0004519">
    <property type="term" value="F:endonuclease activity"/>
    <property type="evidence" value="ECO:0007669"/>
    <property type="project" value="UniProtKB-KW"/>
</dbReference>
<dbReference type="Gene3D" id="3.40.50.300">
    <property type="entry name" value="P-loop containing nucleotide triphosphate hydrolases"/>
    <property type="match status" value="1"/>
</dbReference>
<dbReference type="InterPro" id="IPR027417">
    <property type="entry name" value="P-loop_NTPase"/>
</dbReference>
<sequence>MRIAKVRIKNFRCLEDVEVHFDDVTSLIGPNGVGKSTVLRALDWFFNGGRASELVDDDRTHGTDGKVSVEVEFDRLTEADRDELGKYVTVDSDRCVIWKIRDVDGSEMMSGNARTFPGFDAIRKAPSATEMKRLYQDLRATDPDLGLPAWTSKAAGEQAMKTWELENTNRLEDSAVTVTNLFGFAGQAVMSGLFDYVFVSADMRASEESRDGRTALIGRILERTVDRSAADEDIRELTASVEARQEEIFDRNFKRQLQDLSAALSTSVSQFTVGRTVVVQAAKQEIKPPRTQFTLSVLDSEIGTPVEKQGHGFQRTLLVSALHLLADRGMAGKGEGSICLAIEEPELFQHPVQARAFASVLRKLAEDPGQNIQIVYATHSPYFVDAGNFDQVRRITREARAIDGRAPTVSVRSTSIAEVEKRLSGYHHNVRSQLDAVTATRLSEALFSNAAVLVEGTSDKAVLEGLAEKSSVTSLLGSGITVVDMGGKYGVMLGHAVLSELGIPCYAMFDGDKDNSARMRRNGRSEKDVTAQSRKDAADNRKMLAYLQADEEDFPESAAHARYAVLEDTLEPLLEKQWAGWVDQLDLVVEAGLATGNKKNALLYLVAARRITSPAPKFLQDVLHRVHRLVG</sequence>
<dbReference type="PANTHER" id="PTHR43581:SF4">
    <property type="entry name" value="ATP_GTP PHOSPHATASE"/>
    <property type="match status" value="1"/>
</dbReference>
<feature type="domain" description="Endonuclease GajA/Old nuclease/RecF-like AAA" evidence="2">
    <location>
        <begin position="1"/>
        <end position="384"/>
    </location>
</feature>
<comment type="caution">
    <text evidence="4">The sequence shown here is derived from an EMBL/GenBank/DDBJ whole genome shotgun (WGS) entry which is preliminary data.</text>
</comment>
<reference evidence="4 5" key="1">
    <citation type="submission" date="2019-06" db="EMBL/GenBank/DDBJ databases">
        <title>Sequencing the genomes of 1000 actinobacteria strains.</title>
        <authorList>
            <person name="Klenk H.-P."/>
        </authorList>
    </citation>
    <scope>NUCLEOTIDE SEQUENCE [LARGE SCALE GENOMIC DNA]</scope>
    <source>
        <strain evidence="4 5">DSM 45456</strain>
    </source>
</reference>
<dbReference type="Pfam" id="PF13175">
    <property type="entry name" value="AAA_15"/>
    <property type="match status" value="1"/>
</dbReference>
<protein>
    <submittedName>
        <fullName evidence="4">Putative ATP-dependent endonuclease of OLD family</fullName>
    </submittedName>
</protein>
<keyword evidence="4" id="KW-0378">Hydrolase</keyword>
<evidence type="ECO:0000256" key="1">
    <source>
        <dbReference type="SAM" id="MobiDB-lite"/>
    </source>
</evidence>
<dbReference type="PANTHER" id="PTHR43581">
    <property type="entry name" value="ATP/GTP PHOSPHATASE"/>
    <property type="match status" value="1"/>
</dbReference>
<keyword evidence="4" id="KW-0540">Nuclease</keyword>
<keyword evidence="5" id="KW-1185">Reference proteome</keyword>
<dbReference type="Pfam" id="PF20469">
    <property type="entry name" value="OLD-like_TOPRIM"/>
    <property type="match status" value="1"/>
</dbReference>
<dbReference type="InterPro" id="IPR041685">
    <property type="entry name" value="AAA_GajA/Old/RecF-like"/>
</dbReference>
<dbReference type="SUPFAM" id="SSF52540">
    <property type="entry name" value="P-loop containing nucleoside triphosphate hydrolases"/>
    <property type="match status" value="1"/>
</dbReference>
<dbReference type="RefSeq" id="WP_170232271.1">
    <property type="nucleotide sequence ID" value="NZ_VFPP01000001.1"/>
</dbReference>
<organism evidence="4 5">
    <name type="scientific">Saccharothrix saharensis</name>
    <dbReference type="NCBI Taxonomy" id="571190"/>
    <lineage>
        <taxon>Bacteria</taxon>
        <taxon>Bacillati</taxon>
        <taxon>Actinomycetota</taxon>
        <taxon>Actinomycetes</taxon>
        <taxon>Pseudonocardiales</taxon>
        <taxon>Pseudonocardiaceae</taxon>
        <taxon>Saccharothrix</taxon>
    </lineage>
</organism>
<accession>A0A543JNR1</accession>
<evidence type="ECO:0000259" key="3">
    <source>
        <dbReference type="Pfam" id="PF20469"/>
    </source>
</evidence>